<sequence length="61" mass="6834">MIEDLRRAFTLGDRIKVYAGDTQIDGTGSFIAFQDRFLIWADSTGLINFTHLGDAITIQKV</sequence>
<keyword evidence="2" id="KW-1185">Reference proteome</keyword>
<dbReference type="AlphaFoldDB" id="A0A1M6RAS8"/>
<evidence type="ECO:0000313" key="2">
    <source>
        <dbReference type="Proteomes" id="UP000184016"/>
    </source>
</evidence>
<protein>
    <recommendedName>
        <fullName evidence="3">DUF2642 domain-containing protein</fullName>
    </recommendedName>
</protein>
<dbReference type="OrthoDB" id="2940563at2"/>
<organism evidence="1 2">
    <name type="scientific">Alicyclobacillus tolerans</name>
    <dbReference type="NCBI Taxonomy" id="90970"/>
    <lineage>
        <taxon>Bacteria</taxon>
        <taxon>Bacillati</taxon>
        <taxon>Bacillota</taxon>
        <taxon>Bacilli</taxon>
        <taxon>Bacillales</taxon>
        <taxon>Alicyclobacillaceae</taxon>
        <taxon>Alicyclobacillus</taxon>
    </lineage>
</organism>
<evidence type="ECO:0008006" key="3">
    <source>
        <dbReference type="Google" id="ProtNLM"/>
    </source>
</evidence>
<proteinExistence type="predicted"/>
<reference evidence="2" key="1">
    <citation type="submission" date="2016-11" db="EMBL/GenBank/DDBJ databases">
        <authorList>
            <person name="Varghese N."/>
            <person name="Submissions S."/>
        </authorList>
    </citation>
    <scope>NUCLEOTIDE SEQUENCE [LARGE SCALE GENOMIC DNA]</scope>
    <source>
        <strain evidence="2">USBA-503</strain>
    </source>
</reference>
<evidence type="ECO:0000313" key="1">
    <source>
        <dbReference type="EMBL" id="SHK29585.1"/>
    </source>
</evidence>
<gene>
    <name evidence="1" type="ORF">SAMN05443507_111106</name>
</gene>
<accession>A0A1M6RAS8</accession>
<dbReference type="Proteomes" id="UP000184016">
    <property type="component" value="Unassembled WGS sequence"/>
</dbReference>
<name>A0A1M6RAS8_9BACL</name>
<dbReference type="RefSeq" id="WP_072874047.1">
    <property type="nucleotide sequence ID" value="NZ_FRAF01000011.1"/>
</dbReference>
<dbReference type="EMBL" id="FRAF01000011">
    <property type="protein sequence ID" value="SHK29585.1"/>
    <property type="molecule type" value="Genomic_DNA"/>
</dbReference>